<keyword evidence="5" id="KW-0511">Multifunctional enzyme</keyword>
<evidence type="ECO:0000313" key="11">
    <source>
        <dbReference type="EMBL" id="OWZ04564.1"/>
    </source>
</evidence>
<organism evidence="11 12">
    <name type="scientific">Phytophthora megakarya</name>
    <dbReference type="NCBI Taxonomy" id="4795"/>
    <lineage>
        <taxon>Eukaryota</taxon>
        <taxon>Sar</taxon>
        <taxon>Stramenopiles</taxon>
        <taxon>Oomycota</taxon>
        <taxon>Peronosporomycetes</taxon>
        <taxon>Peronosporales</taxon>
        <taxon>Peronosporaceae</taxon>
        <taxon>Phytophthora</taxon>
    </lineage>
</organism>
<keyword evidence="1" id="KW-0808">Transferase</keyword>
<protein>
    <submittedName>
        <fullName evidence="11">Retroelement pol Polyprotein</fullName>
    </submittedName>
</protein>
<dbReference type="FunFam" id="3.30.70.270:FF:000020">
    <property type="entry name" value="Transposon Tf2-6 polyprotein-like Protein"/>
    <property type="match status" value="1"/>
</dbReference>
<dbReference type="InterPro" id="IPR000477">
    <property type="entry name" value="RT_dom"/>
</dbReference>
<dbReference type="Pfam" id="PF17921">
    <property type="entry name" value="Integrase_H2C2"/>
    <property type="match status" value="1"/>
</dbReference>
<dbReference type="GO" id="GO:0016779">
    <property type="term" value="F:nucleotidyltransferase activity"/>
    <property type="evidence" value="ECO:0007669"/>
    <property type="project" value="UniProtKB-KW"/>
</dbReference>
<feature type="domain" description="Reverse transcriptase/retrotransposon-derived protein RNase H-like" evidence="9">
    <location>
        <begin position="688"/>
        <end position="786"/>
    </location>
</feature>
<dbReference type="Gene3D" id="2.40.70.10">
    <property type="entry name" value="Acid Proteases"/>
    <property type="match status" value="1"/>
</dbReference>
<feature type="domain" description="Retrotransposon gag" evidence="8">
    <location>
        <begin position="3"/>
        <end position="66"/>
    </location>
</feature>
<dbReference type="Gene3D" id="3.10.10.10">
    <property type="entry name" value="HIV Type 1 Reverse Transcriptase, subunit A, domain 1"/>
    <property type="match status" value="1"/>
</dbReference>
<dbReference type="InterPro" id="IPR041588">
    <property type="entry name" value="Integrase_H2C2"/>
</dbReference>
<evidence type="ECO:0000256" key="6">
    <source>
        <dbReference type="SAM" id="MobiDB-lite"/>
    </source>
</evidence>
<comment type="caution">
    <text evidence="11">The sequence shown here is derived from an EMBL/GenBank/DDBJ whole genome shotgun (WGS) entry which is preliminary data.</text>
</comment>
<keyword evidence="4" id="KW-0378">Hydrolase</keyword>
<evidence type="ECO:0000259" key="7">
    <source>
        <dbReference type="Pfam" id="PF00078"/>
    </source>
</evidence>
<evidence type="ECO:0000256" key="2">
    <source>
        <dbReference type="ARBA" id="ARBA00022695"/>
    </source>
</evidence>
<name>A0A225VHH5_9STRA</name>
<evidence type="ECO:0000259" key="9">
    <source>
        <dbReference type="Pfam" id="PF17919"/>
    </source>
</evidence>
<dbReference type="CDD" id="cd01647">
    <property type="entry name" value="RT_LTR"/>
    <property type="match status" value="1"/>
</dbReference>
<dbReference type="GO" id="GO:0004519">
    <property type="term" value="F:endonuclease activity"/>
    <property type="evidence" value="ECO:0007669"/>
    <property type="project" value="UniProtKB-KW"/>
</dbReference>
<feature type="region of interest" description="Disordered" evidence="6">
    <location>
        <begin position="99"/>
        <end position="131"/>
    </location>
</feature>
<keyword evidence="12" id="KW-1185">Reference proteome</keyword>
<evidence type="ECO:0000256" key="4">
    <source>
        <dbReference type="ARBA" id="ARBA00022759"/>
    </source>
</evidence>
<dbReference type="InterPro" id="IPR005162">
    <property type="entry name" value="Retrotrans_gag_dom"/>
</dbReference>
<dbReference type="InterPro" id="IPR050951">
    <property type="entry name" value="Retrovirus_Pol_polyprotein"/>
</dbReference>
<dbReference type="CDD" id="cd00303">
    <property type="entry name" value="retropepsin_like"/>
    <property type="match status" value="1"/>
</dbReference>
<feature type="domain" description="Reverse transcriptase" evidence="7">
    <location>
        <begin position="493"/>
        <end position="625"/>
    </location>
</feature>
<evidence type="ECO:0000256" key="1">
    <source>
        <dbReference type="ARBA" id="ARBA00022679"/>
    </source>
</evidence>
<dbReference type="Gene3D" id="3.30.70.270">
    <property type="match status" value="2"/>
</dbReference>
<keyword evidence="2" id="KW-0548">Nucleotidyltransferase</keyword>
<dbReference type="PANTHER" id="PTHR37984">
    <property type="entry name" value="PROTEIN CBG26694"/>
    <property type="match status" value="1"/>
</dbReference>
<dbReference type="SUPFAM" id="SSF50630">
    <property type="entry name" value="Acid proteases"/>
    <property type="match status" value="1"/>
</dbReference>
<dbReference type="Proteomes" id="UP000198211">
    <property type="component" value="Unassembled WGS sequence"/>
</dbReference>
<gene>
    <name evidence="11" type="ORF">PHMEG_00023515</name>
</gene>
<evidence type="ECO:0000256" key="3">
    <source>
        <dbReference type="ARBA" id="ARBA00022722"/>
    </source>
</evidence>
<feature type="compositionally biased region" description="Low complexity" evidence="6">
    <location>
        <begin position="114"/>
        <end position="129"/>
    </location>
</feature>
<evidence type="ECO:0000313" key="12">
    <source>
        <dbReference type="Proteomes" id="UP000198211"/>
    </source>
</evidence>
<dbReference type="Pfam" id="PF17919">
    <property type="entry name" value="RT_RNaseH_2"/>
    <property type="match status" value="1"/>
</dbReference>
<evidence type="ECO:0000259" key="8">
    <source>
        <dbReference type="Pfam" id="PF03732"/>
    </source>
</evidence>
<proteinExistence type="predicted"/>
<dbReference type="InterPro" id="IPR021109">
    <property type="entry name" value="Peptidase_aspartic_dom_sf"/>
</dbReference>
<dbReference type="CDD" id="cd09274">
    <property type="entry name" value="RNase_HI_RT_Ty3"/>
    <property type="match status" value="1"/>
</dbReference>
<dbReference type="OrthoDB" id="163970at2759"/>
<reference evidence="12" key="1">
    <citation type="submission" date="2017-03" db="EMBL/GenBank/DDBJ databases">
        <title>Phytopthora megakarya and P. palmivora, two closely related causual agents of cacao black pod achieved similar genome size and gene model numbers by different mechanisms.</title>
        <authorList>
            <person name="Ali S."/>
            <person name="Shao J."/>
            <person name="Larry D.J."/>
            <person name="Kronmiller B."/>
            <person name="Shen D."/>
            <person name="Strem M.D."/>
            <person name="Melnick R.L."/>
            <person name="Guiltinan M.J."/>
            <person name="Tyler B.M."/>
            <person name="Meinhardt L.W."/>
            <person name="Bailey B.A."/>
        </authorList>
    </citation>
    <scope>NUCLEOTIDE SEQUENCE [LARGE SCALE GENOMIC DNA]</scope>
    <source>
        <strain evidence="12">zdho120</strain>
    </source>
</reference>
<feature type="domain" description="Integrase zinc-binding" evidence="10">
    <location>
        <begin position="989"/>
        <end position="1030"/>
    </location>
</feature>
<dbReference type="Pfam" id="PF00078">
    <property type="entry name" value="RVT_1"/>
    <property type="match status" value="1"/>
</dbReference>
<dbReference type="Gene3D" id="1.10.340.70">
    <property type="match status" value="1"/>
</dbReference>
<dbReference type="PANTHER" id="PTHR37984:SF5">
    <property type="entry name" value="PROTEIN NYNRIN-LIKE"/>
    <property type="match status" value="1"/>
</dbReference>
<dbReference type="InterPro" id="IPR041577">
    <property type="entry name" value="RT_RNaseH_2"/>
</dbReference>
<dbReference type="SUPFAM" id="SSF56672">
    <property type="entry name" value="DNA/RNA polymerases"/>
    <property type="match status" value="1"/>
</dbReference>
<dbReference type="InterPro" id="IPR043502">
    <property type="entry name" value="DNA/RNA_pol_sf"/>
</dbReference>
<sequence>MQDLIAKLTDEFVPPDLQERLRDQLYALKQKNCPNLEEYISRFREAIMQVTEMSELDKITYFTRGLVSPTREEVQYRRCTTVSQAMKIALEYDRSHHIRGKNYHNEPEPMEIDSGSTRNRRQSSSSSVSKRCRYCKKPGHVIEQCYKLKNKEKHARRNQHEQSSANFSVGSTAVTTAPADDEVTVVEVEEISTSTLSPVHRENELIRKQGTCEGQPVVIMFDSGATCNVVRPGLVDNMSASGVSQVTRFDGTSTRARSVKKGIANIGFGRYRFHKLQVMEWPLGSAHDVILGKPWFTKFQPIIDWRSHDISFPSIQSQSSMQPVVTQEAVEIAAADFKRKVKKNSYEEVYRVKICAIPPMSDSVPEPILKVLNEFTDVFPKALPDGLPPSRRVDFELNMKPDAVPSNRGPFRLSKVEQDALDLFVAEKLKKGWIEVSDSPWVSNIFGIPKIDPTSGRQISRSEWVRSGNSTLPIRWVIDYRYVNLQSIVPKIPLPRIDELFDQMNGCVIFSVLDLAQGYHQMRIAFQSRKYTAFRTHAETYQWCVAPMGLAGMPGVWSRLMRVLFAKYTFIVVYLDDICVFSVNMEEHVKHLRILFEVLRRENLYCHMSKCHFGQPEVKFLGHTISAKGLAVDSRKTEAIAHWPAPTNQKQLQSFLGLAGYYRRFIRDYATLALPLGPLVKKEHVWNWDSEQTRSFEEIKSALQEAPVLKLPDHDKRFIVTTDASGYCVGGVLSQVHSGQDHPIAFFSKKLGPHEINWPTHEKELLAIRLALEKWRHYLYGREFDIYTDNTACKWFLHHPKVSPKLARFLTFFAQFTFKLHHVKGQLNVVADALSRPPMEVMSNVSFHHCTTRCQRHVSRHTRNRRSSLVQFRGEDIAANMTENSANGQFIRPNQSVAQTYQQTPRLQTRTIAAVERVVSTNVTQPSQNSSSLGWSESVRKEFTTGYRLCPDYSEHFKHPEEPFVKQNGLLFRKSQTMMCLCVPHTRDNRFRTAIIECFHDSNIAAHPGAHRTYLRIAQWYHWPTLDQDV</sequence>
<accession>A0A225VHH5</accession>
<evidence type="ECO:0000259" key="10">
    <source>
        <dbReference type="Pfam" id="PF17921"/>
    </source>
</evidence>
<dbReference type="Pfam" id="PF13650">
    <property type="entry name" value="Asp_protease_2"/>
    <property type="match status" value="1"/>
</dbReference>
<dbReference type="AlphaFoldDB" id="A0A225VHH5"/>
<evidence type="ECO:0000256" key="5">
    <source>
        <dbReference type="ARBA" id="ARBA00023268"/>
    </source>
</evidence>
<dbReference type="EMBL" id="NBNE01004899">
    <property type="protein sequence ID" value="OWZ04564.1"/>
    <property type="molecule type" value="Genomic_DNA"/>
</dbReference>
<keyword evidence="4" id="KW-0255">Endonuclease</keyword>
<dbReference type="InterPro" id="IPR043128">
    <property type="entry name" value="Rev_trsase/Diguanyl_cyclase"/>
</dbReference>
<dbReference type="Pfam" id="PF03732">
    <property type="entry name" value="Retrotrans_gag"/>
    <property type="match status" value="1"/>
</dbReference>
<keyword evidence="3" id="KW-0540">Nuclease</keyword>